<dbReference type="SUPFAM" id="SSF90112">
    <property type="entry name" value="Neurotransmitter-gated ion-channel transmembrane pore"/>
    <property type="match status" value="1"/>
</dbReference>
<feature type="compositionally biased region" description="Polar residues" evidence="11">
    <location>
        <begin position="37"/>
        <end position="51"/>
    </location>
</feature>
<dbReference type="CDD" id="cd19049">
    <property type="entry name" value="LGIC_TM_anion"/>
    <property type="match status" value="1"/>
</dbReference>
<dbReference type="Proteomes" id="UP001642540">
    <property type="component" value="Unassembled WGS sequence"/>
</dbReference>
<evidence type="ECO:0000256" key="7">
    <source>
        <dbReference type="ARBA" id="ARBA00022989"/>
    </source>
</evidence>
<evidence type="ECO:0000256" key="4">
    <source>
        <dbReference type="ARBA" id="ARBA00022475"/>
    </source>
</evidence>
<comment type="subcellular location">
    <subcellularLocation>
        <location evidence="2">Cell membrane</location>
    </subcellularLocation>
    <subcellularLocation>
        <location evidence="1">Membrane</location>
        <topology evidence="1">Multi-pass membrane protein</topology>
    </subcellularLocation>
</comment>
<feature type="domain" description="Neurotransmitter-gated ion-channel ligand-binding" evidence="14">
    <location>
        <begin position="81"/>
        <end position="230"/>
    </location>
</feature>
<evidence type="ECO:0000259" key="15">
    <source>
        <dbReference type="Pfam" id="PF02932"/>
    </source>
</evidence>
<evidence type="ECO:0000256" key="11">
    <source>
        <dbReference type="SAM" id="MobiDB-lite"/>
    </source>
</evidence>
<evidence type="ECO:0000313" key="16">
    <source>
        <dbReference type="EMBL" id="CAL8109247.1"/>
    </source>
</evidence>
<dbReference type="PANTHER" id="PTHR18945">
    <property type="entry name" value="NEUROTRANSMITTER GATED ION CHANNEL"/>
    <property type="match status" value="1"/>
</dbReference>
<reference evidence="16 17" key="1">
    <citation type="submission" date="2024-08" db="EMBL/GenBank/DDBJ databases">
        <authorList>
            <person name="Cucini C."/>
            <person name="Frati F."/>
        </authorList>
    </citation>
    <scope>NUCLEOTIDE SEQUENCE [LARGE SCALE GENOMIC DNA]</scope>
</reference>
<feature type="transmembrane region" description="Helical" evidence="12">
    <location>
        <begin position="496"/>
        <end position="515"/>
    </location>
</feature>
<evidence type="ECO:0000256" key="5">
    <source>
        <dbReference type="ARBA" id="ARBA00022692"/>
    </source>
</evidence>
<feature type="transmembrane region" description="Helical" evidence="12">
    <location>
        <begin position="286"/>
        <end position="305"/>
    </location>
</feature>
<accession>A0ABP1QRW4</accession>
<evidence type="ECO:0000256" key="10">
    <source>
        <dbReference type="ARBA" id="ARBA00023303"/>
    </source>
</evidence>
<evidence type="ECO:0000313" key="17">
    <source>
        <dbReference type="Proteomes" id="UP001642540"/>
    </source>
</evidence>
<keyword evidence="9 12" id="KW-0472">Membrane</keyword>
<keyword evidence="7 12" id="KW-1133">Transmembrane helix</keyword>
<evidence type="ECO:0000256" key="13">
    <source>
        <dbReference type="SAM" id="SignalP"/>
    </source>
</evidence>
<protein>
    <submittedName>
        <fullName evidence="16">Uncharacterized protein</fullName>
    </submittedName>
</protein>
<keyword evidence="5 12" id="KW-0812">Transmembrane</keyword>
<dbReference type="InterPro" id="IPR036734">
    <property type="entry name" value="Neur_chan_lig-bd_sf"/>
</dbReference>
<dbReference type="InterPro" id="IPR036719">
    <property type="entry name" value="Neuro-gated_channel_TM_sf"/>
</dbReference>
<feature type="chain" id="PRO_5046143266" evidence="13">
    <location>
        <begin position="32"/>
        <end position="527"/>
    </location>
</feature>
<evidence type="ECO:0000259" key="14">
    <source>
        <dbReference type="Pfam" id="PF02931"/>
    </source>
</evidence>
<keyword evidence="6 13" id="KW-0732">Signal</keyword>
<keyword evidence="4" id="KW-1003">Cell membrane</keyword>
<keyword evidence="8" id="KW-0406">Ion transport</keyword>
<evidence type="ECO:0000256" key="12">
    <source>
        <dbReference type="SAM" id="Phobius"/>
    </source>
</evidence>
<dbReference type="InterPro" id="IPR006029">
    <property type="entry name" value="Neurotrans-gated_channel_TM"/>
</dbReference>
<dbReference type="Gene3D" id="1.20.58.390">
    <property type="entry name" value="Neurotransmitter-gated ion-channel transmembrane domain"/>
    <property type="match status" value="1"/>
</dbReference>
<evidence type="ECO:0000256" key="1">
    <source>
        <dbReference type="ARBA" id="ARBA00004141"/>
    </source>
</evidence>
<dbReference type="Pfam" id="PF02931">
    <property type="entry name" value="Neur_chan_LBD"/>
    <property type="match status" value="1"/>
</dbReference>
<dbReference type="EMBL" id="CAXLJM020000041">
    <property type="protein sequence ID" value="CAL8109247.1"/>
    <property type="molecule type" value="Genomic_DNA"/>
</dbReference>
<keyword evidence="3" id="KW-0813">Transport</keyword>
<proteinExistence type="predicted"/>
<dbReference type="Gene3D" id="2.70.170.10">
    <property type="entry name" value="Neurotransmitter-gated ion-channel ligand-binding domain"/>
    <property type="match status" value="1"/>
</dbReference>
<feature type="region of interest" description="Disordered" evidence="11">
    <location>
        <begin position="32"/>
        <end position="59"/>
    </location>
</feature>
<feature type="transmembrane region" description="Helical" evidence="12">
    <location>
        <begin position="312"/>
        <end position="329"/>
    </location>
</feature>
<feature type="transmembrane region" description="Helical" evidence="12">
    <location>
        <begin position="344"/>
        <end position="366"/>
    </location>
</feature>
<comment type="caution">
    <text evidence="16">The sequence shown here is derived from an EMBL/GenBank/DDBJ whole genome shotgun (WGS) entry which is preliminary data.</text>
</comment>
<gene>
    <name evidence="16" type="ORF">ODALV1_LOCUS13231</name>
</gene>
<evidence type="ECO:0000256" key="9">
    <source>
        <dbReference type="ARBA" id="ARBA00023136"/>
    </source>
</evidence>
<dbReference type="InterPro" id="IPR006202">
    <property type="entry name" value="Neur_chan_lig-bd"/>
</dbReference>
<name>A0ABP1QRW4_9HEXA</name>
<dbReference type="InterPro" id="IPR006028">
    <property type="entry name" value="GABAA/Glycine_rcpt"/>
</dbReference>
<evidence type="ECO:0000256" key="2">
    <source>
        <dbReference type="ARBA" id="ARBA00004236"/>
    </source>
</evidence>
<feature type="signal peptide" evidence="13">
    <location>
        <begin position="1"/>
        <end position="31"/>
    </location>
</feature>
<keyword evidence="17" id="KW-1185">Reference proteome</keyword>
<evidence type="ECO:0000256" key="8">
    <source>
        <dbReference type="ARBA" id="ARBA00023065"/>
    </source>
</evidence>
<dbReference type="InterPro" id="IPR038050">
    <property type="entry name" value="Neuro_actylchol_rec"/>
</dbReference>
<organism evidence="16 17">
    <name type="scientific">Orchesella dallaii</name>
    <dbReference type="NCBI Taxonomy" id="48710"/>
    <lineage>
        <taxon>Eukaryota</taxon>
        <taxon>Metazoa</taxon>
        <taxon>Ecdysozoa</taxon>
        <taxon>Arthropoda</taxon>
        <taxon>Hexapoda</taxon>
        <taxon>Collembola</taxon>
        <taxon>Entomobryomorpha</taxon>
        <taxon>Entomobryoidea</taxon>
        <taxon>Orchesellidae</taxon>
        <taxon>Orchesellinae</taxon>
        <taxon>Orchesella</taxon>
    </lineage>
</organism>
<dbReference type="PRINTS" id="PR00253">
    <property type="entry name" value="GABAARECEPTR"/>
</dbReference>
<evidence type="ECO:0000256" key="6">
    <source>
        <dbReference type="ARBA" id="ARBA00022729"/>
    </source>
</evidence>
<feature type="domain" description="Neurotransmitter-gated ion-channel transmembrane" evidence="15">
    <location>
        <begin position="287"/>
        <end position="513"/>
    </location>
</feature>
<keyword evidence="10" id="KW-0407">Ion channel</keyword>
<dbReference type="SUPFAM" id="SSF63712">
    <property type="entry name" value="Nicotinic receptor ligand binding domain-like"/>
    <property type="match status" value="1"/>
</dbReference>
<evidence type="ECO:0000256" key="3">
    <source>
        <dbReference type="ARBA" id="ARBA00022448"/>
    </source>
</evidence>
<dbReference type="InterPro" id="IPR006201">
    <property type="entry name" value="Neur_channel"/>
</dbReference>
<dbReference type="Pfam" id="PF02932">
    <property type="entry name" value="Neur_chan_memb"/>
    <property type="match status" value="1"/>
</dbReference>
<sequence length="527" mass="61039">MFRFYSIKSHFKWRHLLLTVLLTVMMPCHESAPPMTTPTSLENEPPKQNVSGVPKPRKPKDFTKLELNVLELAGSRWAIEQDSVIEVAHAIEIVDATLVHLSQLSLKVEFHLRQTWVADGLQFPPGLFKDDDPPNVFISADENVLKRMWSPDSYVATSRESNMNVAQAPQSLVYIYPNRTIIFRVRMFTKVGCSSSFQWYPLDSQICDLIIESYKYHDDVVSYQWTDARLYRPVEVYIKRLLQYDLRRPLYYDNGTTRRGGRGVKFPFVRVRFTFDRRLGNNMIQVFTPTTLVVVLSWFSFWLGLDAIPGRISLLVTCMLTLVTMHSGLKSSIPPVHYVTMMDIWFIACMAFVFSAICEFVVVKYLDWRHQLQQKVKEKRFQMSNENYETLINIIQDRIGSPEDKLSYRNAATNMKDVPLTIPRQFSWGNIAPQQVVPEEMVKPVIVGAANPIGIRDNEKGIRNRVRISSPQEDGKLVPENVAKPKRHLWVLFDRLSRAIFPLLFLIFNCVYWPVLFEGSAVYLNNE</sequence>